<keyword evidence="3" id="KW-0472">Membrane</keyword>
<feature type="transmembrane region" description="Helical" evidence="3">
    <location>
        <begin position="166"/>
        <end position="187"/>
    </location>
</feature>
<dbReference type="SMART" id="SM00267">
    <property type="entry name" value="GGDEF"/>
    <property type="match status" value="1"/>
</dbReference>
<keyword evidence="3" id="KW-1133">Transmembrane helix</keyword>
<feature type="transmembrane region" description="Helical" evidence="3">
    <location>
        <begin position="91"/>
        <end position="112"/>
    </location>
</feature>
<dbReference type="GO" id="GO:1902201">
    <property type="term" value="P:negative regulation of bacterial-type flagellum-dependent cell motility"/>
    <property type="evidence" value="ECO:0007669"/>
    <property type="project" value="TreeGrafter"/>
</dbReference>
<dbReference type="Gene3D" id="3.30.70.270">
    <property type="match status" value="1"/>
</dbReference>
<dbReference type="InterPro" id="IPR043128">
    <property type="entry name" value="Rev_trsase/Diguanyl_cyclase"/>
</dbReference>
<dbReference type="GO" id="GO:0005886">
    <property type="term" value="C:plasma membrane"/>
    <property type="evidence" value="ECO:0007669"/>
    <property type="project" value="TreeGrafter"/>
</dbReference>
<dbReference type="Proteomes" id="UP000694232">
    <property type="component" value="Chromosome 2"/>
</dbReference>
<gene>
    <name evidence="5" type="ORF">KNV97_01400</name>
</gene>
<dbReference type="EMBL" id="CP076642">
    <property type="protein sequence ID" value="QXO16205.1"/>
    <property type="molecule type" value="Genomic_DNA"/>
</dbReference>
<reference evidence="5" key="1">
    <citation type="submission" date="2021-06" db="EMBL/GenBank/DDBJ databases">
        <title>Vibrio nov. sp., novel gut bacterium isolated from Yellow Sea oyster.</title>
        <authorList>
            <person name="Muhammad N."/>
            <person name="Nguyen T.H."/>
            <person name="Lee Y.-J."/>
            <person name="Ko J."/>
            <person name="Kim S.-G."/>
        </authorList>
    </citation>
    <scope>NUCLEOTIDE SEQUENCE</scope>
    <source>
        <strain evidence="5">OG9-811</strain>
    </source>
</reference>
<dbReference type="InterPro" id="IPR000160">
    <property type="entry name" value="GGDEF_dom"/>
</dbReference>
<evidence type="ECO:0000259" key="4">
    <source>
        <dbReference type="PROSITE" id="PS50887"/>
    </source>
</evidence>
<sequence length="418" mass="46279">MTSSLVNSYWFRFFFPIALLCALWLGMNNVILLTRANFGIAGSLPYVLFITAIAIAQLFKQSRIGMIASAMMLGYWIIQTRLQTSLDHGSALLELSLLATLLPVACLLAYTFKNTGLVSRGFTLYLAILVMFLGWSSLIITQYQAGEFSLGGGDGILFALPGISKLPFIVVLYLLALTGLTGIFVLTRNHLMDVVIYSSILLASNTFIFFQVQFVSCTMFSLAGILLILHLLSASHEMAFIDRLTQLPGRQALDLDIRHLRGNFAVAMIDVDHFKKFNDTYGHDTGDDVLKLVASRLSLIQNKARVYRYGGEEFTVVFKGKRARDAMEYLELLRSDIAQYDLVVRNLTARPKDDKDGAKHRKGAKSQSVNVTVSIGVCHSAQQSDPFAALKLADNALYKAKQSGRNCVKSAEPKVHHS</sequence>
<dbReference type="Pfam" id="PF00990">
    <property type="entry name" value="GGDEF"/>
    <property type="match status" value="2"/>
</dbReference>
<evidence type="ECO:0000256" key="2">
    <source>
        <dbReference type="ARBA" id="ARBA00034247"/>
    </source>
</evidence>
<dbReference type="GO" id="GO:0043709">
    <property type="term" value="P:cell adhesion involved in single-species biofilm formation"/>
    <property type="evidence" value="ECO:0007669"/>
    <property type="project" value="TreeGrafter"/>
</dbReference>
<dbReference type="RefSeq" id="WP_136485792.1">
    <property type="nucleotide sequence ID" value="NZ_CP076642.1"/>
</dbReference>
<evidence type="ECO:0000313" key="5">
    <source>
        <dbReference type="EMBL" id="QXO16205.1"/>
    </source>
</evidence>
<dbReference type="InterPro" id="IPR050469">
    <property type="entry name" value="Diguanylate_Cyclase"/>
</dbReference>
<organism evidence="5 6">
    <name type="scientific">Vibrio ostreae</name>
    <dbReference type="NCBI Taxonomy" id="2841925"/>
    <lineage>
        <taxon>Bacteria</taxon>
        <taxon>Pseudomonadati</taxon>
        <taxon>Pseudomonadota</taxon>
        <taxon>Gammaproteobacteria</taxon>
        <taxon>Vibrionales</taxon>
        <taxon>Vibrionaceae</taxon>
        <taxon>Vibrio</taxon>
    </lineage>
</organism>
<dbReference type="AlphaFoldDB" id="A0A975U755"/>
<keyword evidence="6" id="KW-1185">Reference proteome</keyword>
<dbReference type="EC" id="2.7.7.65" evidence="1"/>
<protein>
    <recommendedName>
        <fullName evidence="1">diguanylate cyclase</fullName>
        <ecNumber evidence="1">2.7.7.65</ecNumber>
    </recommendedName>
</protein>
<evidence type="ECO:0000256" key="1">
    <source>
        <dbReference type="ARBA" id="ARBA00012528"/>
    </source>
</evidence>
<dbReference type="SUPFAM" id="SSF55073">
    <property type="entry name" value="Nucleotide cyclase"/>
    <property type="match status" value="1"/>
</dbReference>
<dbReference type="GO" id="GO:0052621">
    <property type="term" value="F:diguanylate cyclase activity"/>
    <property type="evidence" value="ECO:0007669"/>
    <property type="project" value="UniProtKB-EC"/>
</dbReference>
<dbReference type="PANTHER" id="PTHR45138">
    <property type="entry name" value="REGULATORY COMPONENTS OF SENSORY TRANSDUCTION SYSTEM"/>
    <property type="match status" value="1"/>
</dbReference>
<dbReference type="PANTHER" id="PTHR45138:SF9">
    <property type="entry name" value="DIGUANYLATE CYCLASE DGCM-RELATED"/>
    <property type="match status" value="1"/>
</dbReference>
<dbReference type="PROSITE" id="PS50887">
    <property type="entry name" value="GGDEF"/>
    <property type="match status" value="1"/>
</dbReference>
<accession>A0A975U755</accession>
<keyword evidence="3" id="KW-0812">Transmembrane</keyword>
<evidence type="ECO:0000313" key="6">
    <source>
        <dbReference type="Proteomes" id="UP000694232"/>
    </source>
</evidence>
<comment type="catalytic activity">
    <reaction evidence="2">
        <text>2 GTP = 3',3'-c-di-GMP + 2 diphosphate</text>
        <dbReference type="Rhea" id="RHEA:24898"/>
        <dbReference type="ChEBI" id="CHEBI:33019"/>
        <dbReference type="ChEBI" id="CHEBI:37565"/>
        <dbReference type="ChEBI" id="CHEBI:58805"/>
        <dbReference type="EC" id="2.7.7.65"/>
    </reaction>
</comment>
<evidence type="ECO:0000256" key="3">
    <source>
        <dbReference type="SAM" id="Phobius"/>
    </source>
</evidence>
<feature type="domain" description="GGDEF" evidence="4">
    <location>
        <begin position="262"/>
        <end position="413"/>
    </location>
</feature>
<feature type="transmembrane region" description="Helical" evidence="3">
    <location>
        <begin position="38"/>
        <end position="56"/>
    </location>
</feature>
<feature type="transmembrane region" description="Helical" evidence="3">
    <location>
        <begin position="124"/>
        <end position="146"/>
    </location>
</feature>
<dbReference type="KEGG" id="vos:KNV97_01400"/>
<dbReference type="NCBIfam" id="TIGR00254">
    <property type="entry name" value="GGDEF"/>
    <property type="match status" value="1"/>
</dbReference>
<proteinExistence type="predicted"/>
<dbReference type="InterPro" id="IPR029787">
    <property type="entry name" value="Nucleotide_cyclase"/>
</dbReference>
<name>A0A975U755_9VIBR</name>
<dbReference type="CDD" id="cd01949">
    <property type="entry name" value="GGDEF"/>
    <property type="match status" value="1"/>
</dbReference>
<feature type="transmembrane region" description="Helical" evidence="3">
    <location>
        <begin position="9"/>
        <end position="26"/>
    </location>
</feature>